<dbReference type="PANTHER" id="PTHR43404:SF2">
    <property type="entry name" value="LIPOPOLYSACCHARIDE CHOLINEPHOSPHOTRANSFERASE LICD"/>
    <property type="match status" value="1"/>
</dbReference>
<evidence type="ECO:0000259" key="1">
    <source>
        <dbReference type="Pfam" id="PF04991"/>
    </source>
</evidence>
<dbReference type="PANTHER" id="PTHR43404">
    <property type="entry name" value="LIPOPOLYSACCHARIDE CHOLINEPHOSPHOTRANSFERASE LICD"/>
    <property type="match status" value="1"/>
</dbReference>
<evidence type="ECO:0000313" key="2">
    <source>
        <dbReference type="EMBL" id="MSS35747.1"/>
    </source>
</evidence>
<dbReference type="Pfam" id="PF04991">
    <property type="entry name" value="LicD"/>
    <property type="match status" value="1"/>
</dbReference>
<reference evidence="2 3" key="1">
    <citation type="submission" date="2019-08" db="EMBL/GenBank/DDBJ databases">
        <title>In-depth cultivation of the pig gut microbiome towards novel bacterial diversity and tailored functional studies.</title>
        <authorList>
            <person name="Wylensek D."/>
            <person name="Hitch T.C.A."/>
            <person name="Clavel T."/>
        </authorList>
    </citation>
    <scope>NUCLEOTIDE SEQUENCE [LARGE SCALE GENOMIC DNA]</scope>
    <source>
        <strain evidence="2 3">WCA-389-WT-23D1</strain>
    </source>
</reference>
<protein>
    <recommendedName>
        <fullName evidence="1">LicD/FKTN/FKRP nucleotidyltransferase domain-containing protein</fullName>
    </recommendedName>
</protein>
<accession>A0A7X2NIX1</accession>
<evidence type="ECO:0000313" key="3">
    <source>
        <dbReference type="Proteomes" id="UP000429958"/>
    </source>
</evidence>
<comment type="caution">
    <text evidence="2">The sequence shown here is derived from an EMBL/GenBank/DDBJ whole genome shotgun (WGS) entry which is preliminary data.</text>
</comment>
<dbReference type="InterPro" id="IPR052942">
    <property type="entry name" value="LPS_cholinephosphotransferase"/>
</dbReference>
<dbReference type="AlphaFoldDB" id="A0A7X2NIX1"/>
<feature type="domain" description="LicD/FKTN/FKRP nucleotidyltransferase" evidence="1">
    <location>
        <begin position="146"/>
        <end position="239"/>
    </location>
</feature>
<dbReference type="EMBL" id="VUMD01000003">
    <property type="protein sequence ID" value="MSS35747.1"/>
    <property type="molecule type" value="Genomic_DNA"/>
</dbReference>
<sequence length="377" mass="44122">MNKRKTYIRHPRLTEKPLILYPAGEYGRNMLKELRRLAIEPVAFCDASEAKIGTVINGVAVQSLDSLLKRYGREGARYLINSAYNYPQIEARLTSYGVPLDCILAPDIYSYCDTGRIERPIQVSQEEQAQLKRCLLDLLCFFHKVCKKYGIPYYITSGTLLGAVRHKGFIPWDDDIDVAMLRKDYNRFYRVVQKELGDTYEIQEMPSRKNLGLKNSVLRLFASSQKMMIMIDTFPIDYVFPFPNRFNLLQERGSMFLFRLAQACRWYDGSSRFSKLGRFLRRLGEAVVQLCNCFDTGWTHYFIWDTPNMYKSRVYSKALIGKGSLLEFEGHQFYGPEQYEDMLRQMFGERYMELPPQGRRIYPHTISELQFPGREDI</sequence>
<dbReference type="InterPro" id="IPR029063">
    <property type="entry name" value="SAM-dependent_MTases_sf"/>
</dbReference>
<gene>
    <name evidence="2" type="ORF">FYJ39_03910</name>
</gene>
<dbReference type="RefSeq" id="WP_154471155.1">
    <property type="nucleotide sequence ID" value="NZ_DBEWUL010000057.1"/>
</dbReference>
<name>A0A7X2NIX1_9CLOT</name>
<dbReference type="SUPFAM" id="SSF53335">
    <property type="entry name" value="S-adenosyl-L-methionine-dependent methyltransferases"/>
    <property type="match status" value="1"/>
</dbReference>
<dbReference type="Proteomes" id="UP000429958">
    <property type="component" value="Unassembled WGS sequence"/>
</dbReference>
<keyword evidence="3" id="KW-1185">Reference proteome</keyword>
<proteinExistence type="predicted"/>
<dbReference type="GO" id="GO:0009100">
    <property type="term" value="P:glycoprotein metabolic process"/>
    <property type="evidence" value="ECO:0007669"/>
    <property type="project" value="UniProtKB-ARBA"/>
</dbReference>
<dbReference type="Gene3D" id="3.40.50.720">
    <property type="entry name" value="NAD(P)-binding Rossmann-like Domain"/>
    <property type="match status" value="1"/>
</dbReference>
<dbReference type="InterPro" id="IPR007074">
    <property type="entry name" value="LicD/FKTN/FKRP_NTP_transf"/>
</dbReference>
<organism evidence="2 3">
    <name type="scientific">Clostridium porci</name>
    <dbReference type="NCBI Taxonomy" id="2605778"/>
    <lineage>
        <taxon>Bacteria</taxon>
        <taxon>Bacillati</taxon>
        <taxon>Bacillota</taxon>
        <taxon>Clostridia</taxon>
        <taxon>Eubacteriales</taxon>
        <taxon>Clostridiaceae</taxon>
        <taxon>Clostridium</taxon>
    </lineage>
</organism>